<dbReference type="GO" id="GO:0005829">
    <property type="term" value="C:cytosol"/>
    <property type="evidence" value="ECO:0007669"/>
    <property type="project" value="TreeGrafter"/>
</dbReference>
<reference evidence="10" key="1">
    <citation type="submission" date="2023-03" db="EMBL/GenBank/DDBJ databases">
        <title>Complete genome of Cladonia borealis.</title>
        <authorList>
            <person name="Park H."/>
        </authorList>
    </citation>
    <scope>NUCLEOTIDE SEQUENCE</scope>
    <source>
        <strain evidence="10">ANT050790</strain>
    </source>
</reference>
<accession>A0AA39UYQ2</accession>
<keyword evidence="2" id="KW-0479">Metal-binding</keyword>
<dbReference type="Gene3D" id="3.20.20.140">
    <property type="entry name" value="Metal-dependent hydrolases"/>
    <property type="match status" value="1"/>
</dbReference>
<keyword evidence="5 8" id="KW-0456">Lyase</keyword>
<dbReference type="Proteomes" id="UP001166286">
    <property type="component" value="Unassembled WGS sequence"/>
</dbReference>
<evidence type="ECO:0000256" key="4">
    <source>
        <dbReference type="ARBA" id="ARBA00022833"/>
    </source>
</evidence>
<dbReference type="GO" id="GO:0019748">
    <property type="term" value="P:secondary metabolic process"/>
    <property type="evidence" value="ECO:0007669"/>
    <property type="project" value="TreeGrafter"/>
</dbReference>
<dbReference type="SUPFAM" id="SSF51556">
    <property type="entry name" value="Metallo-dependent hydrolases"/>
    <property type="match status" value="1"/>
</dbReference>
<feature type="domain" description="Amidohydrolase-related" evidence="9">
    <location>
        <begin position="5"/>
        <end position="305"/>
    </location>
</feature>
<comment type="catalytic activity">
    <reaction evidence="6">
        <text>6-methylsalicylate + H(+) = 3-methylphenol + CO2</text>
        <dbReference type="Rhea" id="RHEA:23112"/>
        <dbReference type="ChEBI" id="CHEBI:15378"/>
        <dbReference type="ChEBI" id="CHEBI:16526"/>
        <dbReference type="ChEBI" id="CHEBI:17231"/>
        <dbReference type="ChEBI" id="CHEBI:36658"/>
        <dbReference type="EC" id="4.1.1.52"/>
    </reaction>
    <physiologicalReaction direction="left-to-right" evidence="6">
        <dbReference type="Rhea" id="RHEA:23113"/>
    </physiologicalReaction>
</comment>
<evidence type="ECO:0000313" key="11">
    <source>
        <dbReference type="Proteomes" id="UP001166286"/>
    </source>
</evidence>
<comment type="similarity">
    <text evidence="1">Belongs to the metallo-dependent hydrolases superfamily. ACMSD family.</text>
</comment>
<evidence type="ECO:0000256" key="3">
    <source>
        <dbReference type="ARBA" id="ARBA00022793"/>
    </source>
</evidence>
<dbReference type="GO" id="GO:0047596">
    <property type="term" value="F:6-methylsalicylate decarboxylase activity"/>
    <property type="evidence" value="ECO:0007669"/>
    <property type="project" value="UniProtKB-EC"/>
</dbReference>
<dbReference type="GO" id="GO:0046872">
    <property type="term" value="F:metal ion binding"/>
    <property type="evidence" value="ECO:0007669"/>
    <property type="project" value="UniProtKB-KW"/>
</dbReference>
<keyword evidence="3 8" id="KW-0210">Decarboxylase</keyword>
<sequence length="365" mass="40118">MAGRIDVHHHYLSDAYRKAYYNSGITERGFSLPQWNTDLDSTFSSTQNITTSILSLTTTGTFNLRGPGAPSLARTTNLYGHSLTTASPHKYGFFACIPDPTESLSAAIDELTYALDTLHADGLTLFTRYGNDNHYLGHPDFLPLWAELEKRSAIVFVHPTAPADPKLINPRLIPPFFDFPHETGRAAMDMILNNIIRDHPSVKIILSHAGGTLPYLISRAAVLLPNCRTTPKTTEEIMNEAKSFYFDIALSGNEYTLPLLMRFAKKGHVMFGSDFPFAPAETCEVMTGGWEKFAEGLGPEERWLVERGCAEGLFPRLRGGGKGVNGVGDGEGKVNGVVEHEGEVNGVEHERKVNGVEHERTVNGA</sequence>
<organism evidence="10 11">
    <name type="scientific">Cladonia borealis</name>
    <dbReference type="NCBI Taxonomy" id="184061"/>
    <lineage>
        <taxon>Eukaryota</taxon>
        <taxon>Fungi</taxon>
        <taxon>Dikarya</taxon>
        <taxon>Ascomycota</taxon>
        <taxon>Pezizomycotina</taxon>
        <taxon>Lecanoromycetes</taxon>
        <taxon>OSLEUM clade</taxon>
        <taxon>Lecanoromycetidae</taxon>
        <taxon>Lecanorales</taxon>
        <taxon>Lecanorineae</taxon>
        <taxon>Cladoniaceae</taxon>
        <taxon>Cladonia</taxon>
    </lineage>
</organism>
<dbReference type="GO" id="GO:0016787">
    <property type="term" value="F:hydrolase activity"/>
    <property type="evidence" value="ECO:0007669"/>
    <property type="project" value="InterPro"/>
</dbReference>
<dbReference type="Pfam" id="PF04909">
    <property type="entry name" value="Amidohydro_2"/>
    <property type="match status" value="1"/>
</dbReference>
<evidence type="ECO:0000259" key="9">
    <source>
        <dbReference type="Pfam" id="PF04909"/>
    </source>
</evidence>
<dbReference type="InterPro" id="IPR006680">
    <property type="entry name" value="Amidohydro-rel"/>
</dbReference>
<gene>
    <name evidence="10" type="ORF">JMJ35_009073</name>
</gene>
<evidence type="ECO:0000313" key="10">
    <source>
        <dbReference type="EMBL" id="KAK0508797.1"/>
    </source>
</evidence>
<dbReference type="PANTHER" id="PTHR21240:SF29">
    <property type="entry name" value="AMIDOHYDROLASE-RELATED DOMAIN-CONTAINING PROTEIN"/>
    <property type="match status" value="1"/>
</dbReference>
<evidence type="ECO:0000256" key="2">
    <source>
        <dbReference type="ARBA" id="ARBA00022723"/>
    </source>
</evidence>
<dbReference type="PANTHER" id="PTHR21240">
    <property type="entry name" value="2-AMINO-3-CARBOXYLMUCONATE-6-SEMIALDEHYDE DECARBOXYLASE"/>
    <property type="match status" value="1"/>
</dbReference>
<comment type="caution">
    <text evidence="10">The sequence shown here is derived from an EMBL/GenBank/DDBJ whole genome shotgun (WGS) entry which is preliminary data.</text>
</comment>
<dbReference type="InterPro" id="IPR032466">
    <property type="entry name" value="Metal_Hydrolase"/>
</dbReference>
<evidence type="ECO:0000256" key="8">
    <source>
        <dbReference type="RuleBase" id="RU366045"/>
    </source>
</evidence>
<keyword evidence="11" id="KW-1185">Reference proteome</keyword>
<evidence type="ECO:0000256" key="6">
    <source>
        <dbReference type="ARBA" id="ARBA00036832"/>
    </source>
</evidence>
<dbReference type="EMBL" id="JAFEKC020000020">
    <property type="protein sequence ID" value="KAK0508797.1"/>
    <property type="molecule type" value="Genomic_DNA"/>
</dbReference>
<dbReference type="InterPro" id="IPR032465">
    <property type="entry name" value="ACMSD"/>
</dbReference>
<protein>
    <recommendedName>
        <fullName evidence="7">6-methylsalicylate decarboxylase</fullName>
        <ecNumber evidence="7">4.1.1.52</ecNumber>
    </recommendedName>
</protein>
<evidence type="ECO:0000256" key="7">
    <source>
        <dbReference type="ARBA" id="ARBA00038889"/>
    </source>
</evidence>
<evidence type="ECO:0000256" key="1">
    <source>
        <dbReference type="ARBA" id="ARBA00005871"/>
    </source>
</evidence>
<proteinExistence type="inferred from homology"/>
<keyword evidence="4" id="KW-0862">Zinc</keyword>
<dbReference type="AlphaFoldDB" id="A0AA39UYQ2"/>
<dbReference type="EC" id="4.1.1.52" evidence="7"/>
<evidence type="ECO:0000256" key="5">
    <source>
        <dbReference type="ARBA" id="ARBA00023239"/>
    </source>
</evidence>
<name>A0AA39UYQ2_9LECA</name>